<dbReference type="PROSITE" id="PS50102">
    <property type="entry name" value="RRM"/>
    <property type="match status" value="1"/>
</dbReference>
<sequence>MRGLPVPWGQRLTAEEADRNARELVAEEERVKRKAEKKKLKKKKQKDRKKREKLGQEPQSQREAEPSSSLPSSTAGPGCPQSSNAEEGEASPGHSPSLCPGDSAESSGEERGGRGAWAEQMEDELDLSCTFVCKARQKAGVRLPVPGKEKPPRKEDAEPGKRAPGKAAEPTPVPPDAGVVQQSLVLAARGTEAAQQGRFAEAVAAFSEAVRLNPREHRLFGNRSYCYEKLQRYEEALGDATAALQLQPGWPKGLFRKGKALRGLQRYAEAASAFEELLRRDGANAEAAAQLSLCRALLPNGPHGWSSLEGIPASPPMLEAGEPPPLPPSGERVSRSCRDKDTSGLGSCRSQGWAAAPQTLPPTHPARDCYPLWVGNVTARISQKVLQGSFSRFGEIRSLRLLPERRCAFINYAHKAAAEAAYAAMQDAELEGIRLVLQLKHPSHATPAPPRHAEPCGKVGAPPRGPL</sequence>
<dbReference type="SUPFAM" id="SSF54928">
    <property type="entry name" value="RNA-binding domain, RBD"/>
    <property type="match status" value="1"/>
</dbReference>
<feature type="compositionally biased region" description="Polar residues" evidence="3">
    <location>
        <begin position="66"/>
        <end position="85"/>
    </location>
</feature>
<dbReference type="Gene3D" id="1.25.40.10">
    <property type="entry name" value="Tetratricopeptide repeat domain"/>
    <property type="match status" value="1"/>
</dbReference>
<feature type="domain" description="RRM" evidence="4">
    <location>
        <begin position="370"/>
        <end position="442"/>
    </location>
</feature>
<feature type="region of interest" description="Disordered" evidence="3">
    <location>
        <begin position="314"/>
        <end position="353"/>
    </location>
</feature>
<dbReference type="InterPro" id="IPR000504">
    <property type="entry name" value="RRM_dom"/>
</dbReference>
<evidence type="ECO:0000256" key="3">
    <source>
        <dbReference type="SAM" id="MobiDB-lite"/>
    </source>
</evidence>
<feature type="region of interest" description="Disordered" evidence="3">
    <location>
        <begin position="1"/>
        <end position="119"/>
    </location>
</feature>
<proteinExistence type="predicted"/>
<dbReference type="InterPro" id="IPR011990">
    <property type="entry name" value="TPR-like_helical_dom_sf"/>
</dbReference>
<dbReference type="InterPro" id="IPR019734">
    <property type="entry name" value="TPR_rpt"/>
</dbReference>
<keyword evidence="2" id="KW-0802">TPR repeat</keyword>
<dbReference type="GO" id="GO:0003723">
    <property type="term" value="F:RNA binding"/>
    <property type="evidence" value="ECO:0007669"/>
    <property type="project" value="UniProtKB-UniRule"/>
</dbReference>
<reference evidence="5 6" key="1">
    <citation type="submission" date="2016-02" db="EMBL/GenBank/DDBJ databases">
        <title>Band-tailed pigeon sequencing and assembly.</title>
        <authorList>
            <person name="Soares A.E."/>
            <person name="Novak B.J."/>
            <person name="Rice E.S."/>
            <person name="O'Connell B."/>
            <person name="Chang D."/>
            <person name="Weber S."/>
            <person name="Shapiro B."/>
        </authorList>
    </citation>
    <scope>NUCLEOTIDE SEQUENCE [LARGE SCALE GENOMIC DNA]</scope>
    <source>
        <strain evidence="5">BTP2013</strain>
        <tissue evidence="5">Blood</tissue>
    </source>
</reference>
<feature type="region of interest" description="Disordered" evidence="3">
    <location>
        <begin position="443"/>
        <end position="467"/>
    </location>
</feature>
<feature type="compositionally biased region" description="Basic residues" evidence="3">
    <location>
        <begin position="32"/>
        <end position="52"/>
    </location>
</feature>
<feature type="compositionally biased region" description="Basic and acidic residues" evidence="3">
    <location>
        <begin position="147"/>
        <end position="161"/>
    </location>
</feature>
<feature type="compositionally biased region" description="Basic and acidic residues" evidence="3">
    <location>
        <begin position="13"/>
        <end position="31"/>
    </location>
</feature>
<dbReference type="Proteomes" id="UP000190648">
    <property type="component" value="Unassembled WGS sequence"/>
</dbReference>
<evidence type="ECO:0000313" key="6">
    <source>
        <dbReference type="Proteomes" id="UP000190648"/>
    </source>
</evidence>
<dbReference type="InterPro" id="IPR035979">
    <property type="entry name" value="RBD_domain_sf"/>
</dbReference>
<dbReference type="AlphaFoldDB" id="A0A1V4J9I4"/>
<evidence type="ECO:0000256" key="2">
    <source>
        <dbReference type="PROSITE-ProRule" id="PRU00339"/>
    </source>
</evidence>
<comment type="caution">
    <text evidence="5">The sequence shown here is derived from an EMBL/GenBank/DDBJ whole genome shotgun (WGS) entry which is preliminary data.</text>
</comment>
<name>A0A1V4J9I4_PATFA</name>
<dbReference type="InterPro" id="IPR057720">
    <property type="entry name" value="RRM_YTH1"/>
</dbReference>
<feature type="region of interest" description="Disordered" evidence="3">
    <location>
        <begin position="140"/>
        <end position="175"/>
    </location>
</feature>
<evidence type="ECO:0000259" key="4">
    <source>
        <dbReference type="PROSITE" id="PS50102"/>
    </source>
</evidence>
<evidence type="ECO:0000313" key="5">
    <source>
        <dbReference type="EMBL" id="OPJ68675.1"/>
    </source>
</evidence>
<evidence type="ECO:0000256" key="1">
    <source>
        <dbReference type="PROSITE-ProRule" id="PRU00176"/>
    </source>
</evidence>
<feature type="compositionally biased region" description="Basic and acidic residues" evidence="3">
    <location>
        <begin position="332"/>
        <end position="342"/>
    </location>
</feature>
<dbReference type="PANTHER" id="PTHR47678">
    <property type="entry name" value="TETRATRICOPEPTIDE REPEAT PROTEIN 31"/>
    <property type="match status" value="1"/>
</dbReference>
<protein>
    <submittedName>
        <fullName evidence="5">Tetratricopeptide repeat protein 31-like</fullName>
    </submittedName>
</protein>
<dbReference type="PANTHER" id="PTHR47678:SF1">
    <property type="entry name" value="TETRATRICOPEPTIDE REPEAT PROTEIN 31"/>
    <property type="match status" value="1"/>
</dbReference>
<dbReference type="SUPFAM" id="SSF48452">
    <property type="entry name" value="TPR-like"/>
    <property type="match status" value="1"/>
</dbReference>
<dbReference type="SMART" id="SM00360">
    <property type="entry name" value="RRM"/>
    <property type="match status" value="1"/>
</dbReference>
<feature type="repeat" description="TPR" evidence="2">
    <location>
        <begin position="183"/>
        <end position="216"/>
    </location>
</feature>
<dbReference type="Pfam" id="PF13432">
    <property type="entry name" value="TPR_16"/>
    <property type="match status" value="2"/>
</dbReference>
<accession>A0A1V4J9I4</accession>
<dbReference type="SMART" id="SM00028">
    <property type="entry name" value="TPR"/>
    <property type="match status" value="3"/>
</dbReference>
<dbReference type="Gene3D" id="3.30.70.330">
    <property type="match status" value="1"/>
</dbReference>
<keyword evidence="1" id="KW-0694">RNA-binding</keyword>
<dbReference type="EMBL" id="LSYS01008439">
    <property type="protein sequence ID" value="OPJ68675.1"/>
    <property type="molecule type" value="Genomic_DNA"/>
</dbReference>
<keyword evidence="6" id="KW-1185">Reference proteome</keyword>
<gene>
    <name evidence="5" type="ORF">AV530_016449</name>
</gene>
<organism evidence="5 6">
    <name type="scientific">Patagioenas fasciata monilis</name>
    <dbReference type="NCBI Taxonomy" id="372326"/>
    <lineage>
        <taxon>Eukaryota</taxon>
        <taxon>Metazoa</taxon>
        <taxon>Chordata</taxon>
        <taxon>Craniata</taxon>
        <taxon>Vertebrata</taxon>
        <taxon>Euteleostomi</taxon>
        <taxon>Archelosauria</taxon>
        <taxon>Archosauria</taxon>
        <taxon>Dinosauria</taxon>
        <taxon>Saurischia</taxon>
        <taxon>Theropoda</taxon>
        <taxon>Coelurosauria</taxon>
        <taxon>Aves</taxon>
        <taxon>Neognathae</taxon>
        <taxon>Neoaves</taxon>
        <taxon>Columbimorphae</taxon>
        <taxon>Columbiformes</taxon>
        <taxon>Columbidae</taxon>
        <taxon>Patagioenas</taxon>
    </lineage>
</organism>
<dbReference type="Pfam" id="PF25701">
    <property type="entry name" value="RRM_YTH1"/>
    <property type="match status" value="1"/>
</dbReference>
<dbReference type="PROSITE" id="PS50005">
    <property type="entry name" value="TPR"/>
    <property type="match status" value="1"/>
</dbReference>
<dbReference type="InterPro" id="IPR012677">
    <property type="entry name" value="Nucleotide-bd_a/b_plait_sf"/>
</dbReference>
<dbReference type="OrthoDB" id="2423701at2759"/>